<feature type="transmembrane region" description="Helical" evidence="1">
    <location>
        <begin position="67"/>
        <end position="84"/>
    </location>
</feature>
<evidence type="ECO:0000313" key="2">
    <source>
        <dbReference type="EMBL" id="OOZ41542.1"/>
    </source>
</evidence>
<feature type="transmembrane region" description="Helical" evidence="1">
    <location>
        <begin position="181"/>
        <end position="204"/>
    </location>
</feature>
<feature type="transmembrane region" description="Helical" evidence="1">
    <location>
        <begin position="96"/>
        <end position="114"/>
    </location>
</feature>
<dbReference type="Pfam" id="PF05940">
    <property type="entry name" value="NnrS"/>
    <property type="match status" value="1"/>
</dbReference>
<feature type="transmembrane region" description="Helical" evidence="1">
    <location>
        <begin position="151"/>
        <end position="169"/>
    </location>
</feature>
<keyword evidence="1" id="KW-0812">Transmembrane</keyword>
<feature type="transmembrane region" description="Helical" evidence="1">
    <location>
        <begin position="272"/>
        <end position="295"/>
    </location>
</feature>
<keyword evidence="3" id="KW-1185">Reference proteome</keyword>
<feature type="transmembrane region" description="Helical" evidence="1">
    <location>
        <begin position="120"/>
        <end position="139"/>
    </location>
</feature>
<keyword evidence="1" id="KW-1133">Transmembrane helix</keyword>
<evidence type="ECO:0000313" key="3">
    <source>
        <dbReference type="Proteomes" id="UP000191110"/>
    </source>
</evidence>
<comment type="caution">
    <text evidence="2">The sequence shown here is derived from an EMBL/GenBank/DDBJ whole genome shotgun (WGS) entry which is preliminary data.</text>
</comment>
<feature type="transmembrane region" description="Helical" evidence="1">
    <location>
        <begin position="367"/>
        <end position="390"/>
    </location>
</feature>
<dbReference type="InterPro" id="IPR010266">
    <property type="entry name" value="NnrS"/>
</dbReference>
<dbReference type="AlphaFoldDB" id="A0A1T2L933"/>
<gene>
    <name evidence="2" type="ORF">BOW53_03265</name>
</gene>
<dbReference type="Proteomes" id="UP000191110">
    <property type="component" value="Unassembled WGS sequence"/>
</dbReference>
<feature type="transmembrane region" description="Helical" evidence="1">
    <location>
        <begin position="28"/>
        <end position="47"/>
    </location>
</feature>
<proteinExistence type="predicted"/>
<dbReference type="EMBL" id="MPRL01000008">
    <property type="protein sequence ID" value="OOZ41542.1"/>
    <property type="molecule type" value="Genomic_DNA"/>
</dbReference>
<feature type="transmembrane region" description="Helical" evidence="1">
    <location>
        <begin position="301"/>
        <end position="321"/>
    </location>
</feature>
<sequence>MPPLNIEERTPTPSPNGFALFALGFRPFFLAAGIAAVALLAGWLHSYSSGTPLSNYYGFVGWHSHEMLFGYVLAVVAGFLLTAVRNWTGIDTPSGTPLMLLFLLWAAGRITPLFSELIPAPLIALIDLAFVPALGVAAGTPLVRAKQKNNAIFLLIIALLTIANLMIHLEALDIAPTGKSGINLAVGMIVLLVAVLGGRVIPFFTERGLGNVKTHSWPWVEKSAIGTLLLLVVTEQLLPDTVAVALVAIFATLIHAFRLYGWLPLRTARTPLLWVLHIAYLWIVIGLLFKALVIFDIIPSVLALHALTVGGIGMMTLGMMARVAIGHTGREMVIGHSIAFAFALVGIAAVIRVLLPLSMMDQYPLLITLSGVAWITAFSIFVVVYLPILIRPRIDGRPG</sequence>
<accession>A0A1T2L933</accession>
<feature type="transmembrane region" description="Helical" evidence="1">
    <location>
        <begin position="333"/>
        <end position="355"/>
    </location>
</feature>
<dbReference type="OrthoDB" id="9770040at2"/>
<evidence type="ECO:0008006" key="4">
    <source>
        <dbReference type="Google" id="ProtNLM"/>
    </source>
</evidence>
<evidence type="ECO:0000256" key="1">
    <source>
        <dbReference type="SAM" id="Phobius"/>
    </source>
</evidence>
<name>A0A1T2L933_9GAMM</name>
<feature type="transmembrane region" description="Helical" evidence="1">
    <location>
        <begin position="241"/>
        <end position="260"/>
    </location>
</feature>
<feature type="transmembrane region" description="Helical" evidence="1">
    <location>
        <begin position="216"/>
        <end position="235"/>
    </location>
</feature>
<dbReference type="RefSeq" id="WP_078482655.1">
    <property type="nucleotide sequence ID" value="NZ_MPRL01000008.1"/>
</dbReference>
<reference evidence="2 3" key="1">
    <citation type="submission" date="2016-11" db="EMBL/GenBank/DDBJ databases">
        <title>Mixed transmission modes and dynamic genome evolution in an obligate animal-bacterial symbiosis.</title>
        <authorList>
            <person name="Russell S.L."/>
            <person name="Corbett-Detig R.B."/>
            <person name="Cavanaugh C.M."/>
        </authorList>
    </citation>
    <scope>NUCLEOTIDE SEQUENCE [LARGE SCALE GENOMIC DNA]</scope>
    <source>
        <strain evidence="2">Sveles-Q1</strain>
    </source>
</reference>
<organism evidence="2 3">
    <name type="scientific">Solemya pervernicosa gill symbiont</name>
    <dbReference type="NCBI Taxonomy" id="642797"/>
    <lineage>
        <taxon>Bacteria</taxon>
        <taxon>Pseudomonadati</taxon>
        <taxon>Pseudomonadota</taxon>
        <taxon>Gammaproteobacteria</taxon>
        <taxon>sulfur-oxidizing symbionts</taxon>
    </lineage>
</organism>
<keyword evidence="1" id="KW-0472">Membrane</keyword>
<protein>
    <recommendedName>
        <fullName evidence="4">NnrS family protein</fullName>
    </recommendedName>
</protein>